<reference evidence="8" key="1">
    <citation type="journal article" date="2002" name="Science">
        <title>The draft genome of Ciona intestinalis: insights into chordate and vertebrate origins.</title>
        <authorList>
            <person name="Dehal P."/>
            <person name="Satou Y."/>
            <person name="Campbell R.K."/>
            <person name="Chapman J."/>
            <person name="Degnan B."/>
            <person name="De Tomaso A."/>
            <person name="Davidson B."/>
            <person name="Di Gregorio A."/>
            <person name="Gelpke M."/>
            <person name="Goodstein D.M."/>
            <person name="Harafuji N."/>
            <person name="Hastings K.E."/>
            <person name="Ho I."/>
            <person name="Hotta K."/>
            <person name="Huang W."/>
            <person name="Kawashima T."/>
            <person name="Lemaire P."/>
            <person name="Martinez D."/>
            <person name="Meinertzhagen I.A."/>
            <person name="Necula S."/>
            <person name="Nonaka M."/>
            <person name="Putnam N."/>
            <person name="Rash S."/>
            <person name="Saiga H."/>
            <person name="Satake M."/>
            <person name="Terry A."/>
            <person name="Yamada L."/>
            <person name="Wang H.G."/>
            <person name="Awazu S."/>
            <person name="Azumi K."/>
            <person name="Boore J."/>
            <person name="Branno M."/>
            <person name="Chin-Bow S."/>
            <person name="DeSantis R."/>
            <person name="Doyle S."/>
            <person name="Francino P."/>
            <person name="Keys D.N."/>
            <person name="Haga S."/>
            <person name="Hayashi H."/>
            <person name="Hino K."/>
            <person name="Imai K.S."/>
            <person name="Inaba K."/>
            <person name="Kano S."/>
            <person name="Kobayashi K."/>
            <person name="Kobayashi M."/>
            <person name="Lee B.I."/>
            <person name="Makabe K.W."/>
            <person name="Manohar C."/>
            <person name="Matassi G."/>
            <person name="Medina M."/>
            <person name="Mochizuki Y."/>
            <person name="Mount S."/>
            <person name="Morishita T."/>
            <person name="Miura S."/>
            <person name="Nakayama A."/>
            <person name="Nishizaka S."/>
            <person name="Nomoto H."/>
            <person name="Ohta F."/>
            <person name="Oishi K."/>
            <person name="Rigoutsos I."/>
            <person name="Sano M."/>
            <person name="Sasaki A."/>
            <person name="Sasakura Y."/>
            <person name="Shoguchi E."/>
            <person name="Shin-i T."/>
            <person name="Spagnuolo A."/>
            <person name="Stainier D."/>
            <person name="Suzuki M.M."/>
            <person name="Tassy O."/>
            <person name="Takatori N."/>
            <person name="Tokuoka M."/>
            <person name="Yagi K."/>
            <person name="Yoshizaki F."/>
            <person name="Wada S."/>
            <person name="Zhang C."/>
            <person name="Hyatt P.D."/>
            <person name="Larimer F."/>
            <person name="Detter C."/>
            <person name="Doggett N."/>
            <person name="Glavina T."/>
            <person name="Hawkins T."/>
            <person name="Richardson P."/>
            <person name="Lucas S."/>
            <person name="Kohara Y."/>
            <person name="Levine M."/>
            <person name="Satoh N."/>
            <person name="Rokhsar D.S."/>
        </authorList>
    </citation>
    <scope>NUCLEOTIDE SEQUENCE [LARGE SCALE GENOMIC DNA]</scope>
</reference>
<dbReference type="Gene3D" id="1.10.287.370">
    <property type="match status" value="1"/>
</dbReference>
<evidence type="ECO:0000256" key="4">
    <source>
        <dbReference type="ARBA" id="ARBA00066061"/>
    </source>
</evidence>
<dbReference type="EMBL" id="EAAA01001490">
    <property type="status" value="NOT_ANNOTATED_CDS"/>
    <property type="molecule type" value="Genomic_DNA"/>
</dbReference>
<protein>
    <recommendedName>
        <fullName evidence="5">Prefoldin subunit 2</fullName>
    </recommendedName>
</protein>
<name>F6ZGE9_CIOIN</name>
<evidence type="ECO:0000256" key="3">
    <source>
        <dbReference type="ARBA" id="ARBA00024667"/>
    </source>
</evidence>
<feature type="compositionally biased region" description="Basic and acidic residues" evidence="6">
    <location>
        <begin position="117"/>
        <end position="130"/>
    </location>
</feature>
<dbReference type="FunFam" id="1.10.287.370:FF:000002">
    <property type="entry name" value="Prefoldin subunit 2"/>
    <property type="match status" value="1"/>
</dbReference>
<evidence type="ECO:0000256" key="6">
    <source>
        <dbReference type="SAM" id="MobiDB-lite"/>
    </source>
</evidence>
<keyword evidence="8" id="KW-1185">Reference proteome</keyword>
<dbReference type="InterPro" id="IPR027235">
    <property type="entry name" value="PFD2"/>
</dbReference>
<comment type="function">
    <text evidence="3">Binds specifically to cytosolic chaperonin (c-CPN) and transfers target proteins to it. Binds to nascent polypeptide chain and promotes folding in an environment in which there are many competing pathways for nonnative proteins.</text>
</comment>
<dbReference type="Pfam" id="PF01920">
    <property type="entry name" value="Prefoldin_2"/>
    <property type="match status" value="1"/>
</dbReference>
<comment type="similarity">
    <text evidence="1">Belongs to the prefoldin subunit beta family.</text>
</comment>
<dbReference type="InterPro" id="IPR009053">
    <property type="entry name" value="Prefoldin"/>
</dbReference>
<evidence type="ECO:0000313" key="8">
    <source>
        <dbReference type="Proteomes" id="UP000008144"/>
    </source>
</evidence>
<dbReference type="InParanoid" id="F6ZGE9"/>
<dbReference type="InterPro" id="IPR002777">
    <property type="entry name" value="PFD_beta-like"/>
</dbReference>
<comment type="subunit">
    <text evidence="4">Heterohexamer of two PFD-alpha type and four PFD-beta type subunits. Component of the PAQosome complex which is responsible for the biogenesis of several protein complexes and which consists of R2TP complex members RUVBL1, RUVBL2, RPAP3 and PIH1D1, URI complex members PFDN2, PFDN6, PDRG1, UXT and URI1 as well as ASDURF, POLR2E and DNAAF10/WDR92. Interacts with URI1; the interaction is phosphorylation-dependent and occurs in a growth-dependent manner.</text>
</comment>
<dbReference type="GO" id="GO:0016272">
    <property type="term" value="C:prefoldin complex"/>
    <property type="evidence" value="ECO:0007669"/>
    <property type="project" value="InterPro"/>
</dbReference>
<sequence length="142" mass="15866">TLNMSDKKLTKEEIVEGFNKLRQEQRTLATRIAQMESDKGEHGLVIEALEQVNGDRKCYRLVHGVLVERTVKEVLPALSQNKEQITSYVEMLTKQLVDKGKALNAYRVKHNVSVRGENGDGEKPKSEENSNSKSASGVLVSN</sequence>
<dbReference type="CDD" id="cd23163">
    <property type="entry name" value="Prefoldin_2"/>
    <property type="match status" value="1"/>
</dbReference>
<evidence type="ECO:0000313" key="7">
    <source>
        <dbReference type="Ensembl" id="ENSCINP00000000560.3"/>
    </source>
</evidence>
<dbReference type="PANTHER" id="PTHR13303">
    <property type="entry name" value="PREFOLDIN SUBUNIT 2"/>
    <property type="match status" value="1"/>
</dbReference>
<evidence type="ECO:0000256" key="1">
    <source>
        <dbReference type="ARBA" id="ARBA00008045"/>
    </source>
</evidence>
<accession>F6ZGE9</accession>
<feature type="region of interest" description="Disordered" evidence="6">
    <location>
        <begin position="113"/>
        <end position="142"/>
    </location>
</feature>
<dbReference type="STRING" id="7719.ENSCINP00000000560"/>
<dbReference type="Proteomes" id="UP000008144">
    <property type="component" value="Chromosome 2"/>
</dbReference>
<dbReference type="AlphaFoldDB" id="F6ZGE9"/>
<dbReference type="GO" id="GO:0044183">
    <property type="term" value="F:protein folding chaperone"/>
    <property type="evidence" value="ECO:0000318"/>
    <property type="project" value="GO_Central"/>
</dbReference>
<dbReference type="GO" id="GO:0051082">
    <property type="term" value="F:unfolded protein binding"/>
    <property type="evidence" value="ECO:0007669"/>
    <property type="project" value="InterPro"/>
</dbReference>
<dbReference type="GO" id="GO:0006457">
    <property type="term" value="P:protein folding"/>
    <property type="evidence" value="ECO:0000318"/>
    <property type="project" value="GO_Central"/>
</dbReference>
<proteinExistence type="inferred from homology"/>
<evidence type="ECO:0000256" key="2">
    <source>
        <dbReference type="ARBA" id="ARBA00023186"/>
    </source>
</evidence>
<keyword evidence="2" id="KW-0143">Chaperone</keyword>
<dbReference type="HOGENOM" id="CLU_113004_0_0_1"/>
<dbReference type="FunCoup" id="F6ZGE9">
    <property type="interactions" value="256"/>
</dbReference>
<reference evidence="7" key="4">
    <citation type="submission" date="2025-09" db="UniProtKB">
        <authorList>
            <consortium name="Ensembl"/>
        </authorList>
    </citation>
    <scope>IDENTIFICATION</scope>
</reference>
<reference evidence="7" key="2">
    <citation type="journal article" date="2008" name="Genome Biol.">
        <title>Improved genome assembly and evidence-based global gene model set for the chordate Ciona intestinalis: new insight into intron and operon populations.</title>
        <authorList>
            <person name="Satou Y."/>
            <person name="Mineta K."/>
            <person name="Ogasawara M."/>
            <person name="Sasakura Y."/>
            <person name="Shoguchi E."/>
            <person name="Ueno K."/>
            <person name="Yamada L."/>
            <person name="Matsumoto J."/>
            <person name="Wasserscheid J."/>
            <person name="Dewar K."/>
            <person name="Wiley G.B."/>
            <person name="Macmil S.L."/>
            <person name="Roe B.A."/>
            <person name="Zeller R.W."/>
            <person name="Hastings K.E."/>
            <person name="Lemaire P."/>
            <person name="Lindquist E."/>
            <person name="Endo T."/>
            <person name="Hotta K."/>
            <person name="Inaba K."/>
        </authorList>
    </citation>
    <scope>NUCLEOTIDE SEQUENCE [LARGE SCALE GENOMIC DNA]</scope>
    <source>
        <strain evidence="7">wild type</strain>
    </source>
</reference>
<dbReference type="GO" id="GO:0005737">
    <property type="term" value="C:cytoplasm"/>
    <property type="evidence" value="ECO:0000318"/>
    <property type="project" value="GO_Central"/>
</dbReference>
<dbReference type="OMA" id="CFKMIGG"/>
<evidence type="ECO:0000256" key="5">
    <source>
        <dbReference type="ARBA" id="ARBA00067448"/>
    </source>
</evidence>
<reference evidence="7" key="3">
    <citation type="submission" date="2025-08" db="UniProtKB">
        <authorList>
            <consortium name="Ensembl"/>
        </authorList>
    </citation>
    <scope>IDENTIFICATION</scope>
</reference>
<organism evidence="7 8">
    <name type="scientific">Ciona intestinalis</name>
    <name type="common">Transparent sea squirt</name>
    <name type="synonym">Ascidia intestinalis</name>
    <dbReference type="NCBI Taxonomy" id="7719"/>
    <lineage>
        <taxon>Eukaryota</taxon>
        <taxon>Metazoa</taxon>
        <taxon>Chordata</taxon>
        <taxon>Tunicata</taxon>
        <taxon>Ascidiacea</taxon>
        <taxon>Phlebobranchia</taxon>
        <taxon>Cionidae</taxon>
        <taxon>Ciona</taxon>
    </lineage>
</organism>
<dbReference type="SUPFAM" id="SSF46579">
    <property type="entry name" value="Prefoldin"/>
    <property type="match status" value="1"/>
</dbReference>
<dbReference type="GeneTree" id="ENSGT00390000009272"/>
<dbReference type="Ensembl" id="ENSCINT00000000560.3">
    <property type="protein sequence ID" value="ENSCINP00000000560.3"/>
    <property type="gene ID" value="ENSCING00000000301.3"/>
</dbReference>